<dbReference type="AlphaFoldDB" id="A0A974H5N0"/>
<evidence type="ECO:0000313" key="2">
    <source>
        <dbReference type="EMBL" id="OCT65717.1"/>
    </source>
</evidence>
<dbReference type="EMBL" id="CM004481">
    <property type="protein sequence ID" value="OCT65717.1"/>
    <property type="molecule type" value="Genomic_DNA"/>
</dbReference>
<evidence type="ECO:0000313" key="3">
    <source>
        <dbReference type="Proteomes" id="UP000694892"/>
    </source>
</evidence>
<name>A0A974H5N0_XENLA</name>
<proteinExistence type="predicted"/>
<organism evidence="2 3">
    <name type="scientific">Xenopus laevis</name>
    <name type="common">African clawed frog</name>
    <dbReference type="NCBI Taxonomy" id="8355"/>
    <lineage>
        <taxon>Eukaryota</taxon>
        <taxon>Metazoa</taxon>
        <taxon>Chordata</taxon>
        <taxon>Craniata</taxon>
        <taxon>Vertebrata</taxon>
        <taxon>Euteleostomi</taxon>
        <taxon>Amphibia</taxon>
        <taxon>Batrachia</taxon>
        <taxon>Anura</taxon>
        <taxon>Pipoidea</taxon>
        <taxon>Pipidae</taxon>
        <taxon>Xenopodinae</taxon>
        <taxon>Xenopus</taxon>
        <taxon>Xenopus</taxon>
    </lineage>
</organism>
<evidence type="ECO:0000256" key="1">
    <source>
        <dbReference type="SAM" id="MobiDB-lite"/>
    </source>
</evidence>
<feature type="region of interest" description="Disordered" evidence="1">
    <location>
        <begin position="73"/>
        <end position="96"/>
    </location>
</feature>
<gene>
    <name evidence="2" type="ORF">XELAEV_18041955mg</name>
</gene>
<accession>A0A974H5N0</accession>
<sequence length="96" mass="11271">MDFLDNLASKSKFKFDIPHSIMPDIWSDLYTQCMNANVLVEKNDISFSRLKHKIHNIMQLVKTFNTLMFSERKENDEGKITSPDERKVECDRVSTD</sequence>
<dbReference type="Proteomes" id="UP000694892">
    <property type="component" value="Chromosome 8S"/>
</dbReference>
<reference evidence="3" key="1">
    <citation type="journal article" date="2016" name="Nature">
        <title>Genome evolution in the allotetraploid frog Xenopus laevis.</title>
        <authorList>
            <person name="Session A.M."/>
            <person name="Uno Y."/>
            <person name="Kwon T."/>
            <person name="Chapman J.A."/>
            <person name="Toyoda A."/>
            <person name="Takahashi S."/>
            <person name="Fukui A."/>
            <person name="Hikosaka A."/>
            <person name="Suzuki A."/>
            <person name="Kondo M."/>
            <person name="van Heeringen S.J."/>
            <person name="Quigley I."/>
            <person name="Heinz S."/>
            <person name="Ogino H."/>
            <person name="Ochi H."/>
            <person name="Hellsten U."/>
            <person name="Lyons J.B."/>
            <person name="Simakov O."/>
            <person name="Putnam N."/>
            <person name="Stites J."/>
            <person name="Kuroki Y."/>
            <person name="Tanaka T."/>
            <person name="Michiue T."/>
            <person name="Watanabe M."/>
            <person name="Bogdanovic O."/>
            <person name="Lister R."/>
            <person name="Georgiou G."/>
            <person name="Paranjpe S.S."/>
            <person name="van Kruijsbergen I."/>
            <person name="Shu S."/>
            <person name="Carlson J."/>
            <person name="Kinoshita T."/>
            <person name="Ohta Y."/>
            <person name="Mawaribuchi S."/>
            <person name="Jenkins J."/>
            <person name="Grimwood J."/>
            <person name="Schmutz J."/>
            <person name="Mitros T."/>
            <person name="Mozaffari S.V."/>
            <person name="Suzuki Y."/>
            <person name="Haramoto Y."/>
            <person name="Yamamoto T.S."/>
            <person name="Takagi C."/>
            <person name="Heald R."/>
            <person name="Miller K."/>
            <person name="Haudenschild C."/>
            <person name="Kitzman J."/>
            <person name="Nakayama T."/>
            <person name="Izutsu Y."/>
            <person name="Robert J."/>
            <person name="Fortriede J."/>
            <person name="Burns K."/>
            <person name="Lotay V."/>
            <person name="Karimi K."/>
            <person name="Yasuoka Y."/>
            <person name="Dichmann D.S."/>
            <person name="Flajnik M.F."/>
            <person name="Houston D.W."/>
            <person name="Shendure J."/>
            <person name="DuPasquier L."/>
            <person name="Vize P.D."/>
            <person name="Zorn A.M."/>
            <person name="Ito M."/>
            <person name="Marcotte E.M."/>
            <person name="Wallingford J.B."/>
            <person name="Ito Y."/>
            <person name="Asashima M."/>
            <person name="Ueno N."/>
            <person name="Matsuda Y."/>
            <person name="Veenstra G.J."/>
            <person name="Fujiyama A."/>
            <person name="Harland R.M."/>
            <person name="Taira M."/>
            <person name="Rokhsar D.S."/>
        </authorList>
    </citation>
    <scope>NUCLEOTIDE SEQUENCE [LARGE SCALE GENOMIC DNA]</scope>
    <source>
        <strain evidence="3">J</strain>
    </source>
</reference>
<protein>
    <submittedName>
        <fullName evidence="2">Uncharacterized protein</fullName>
    </submittedName>
</protein>